<reference evidence="2" key="1">
    <citation type="submission" date="2020-11" db="EMBL/GenBank/DDBJ databases">
        <authorList>
            <consortium name="DOE Joint Genome Institute"/>
            <person name="Ahrendt S."/>
            <person name="Riley R."/>
            <person name="Andreopoulos W."/>
            <person name="Labutti K."/>
            <person name="Pangilinan J."/>
            <person name="Ruiz-Duenas F.J."/>
            <person name="Barrasa J.M."/>
            <person name="Sanchez-Garcia M."/>
            <person name="Camarero S."/>
            <person name="Miyauchi S."/>
            <person name="Serrano A."/>
            <person name="Linde D."/>
            <person name="Babiker R."/>
            <person name="Drula E."/>
            <person name="Ayuso-Fernandez I."/>
            <person name="Pacheco R."/>
            <person name="Padilla G."/>
            <person name="Ferreira P."/>
            <person name="Barriuso J."/>
            <person name="Kellner H."/>
            <person name="Castanera R."/>
            <person name="Alfaro M."/>
            <person name="Ramirez L."/>
            <person name="Pisabarro A.G."/>
            <person name="Kuo A."/>
            <person name="Tritt A."/>
            <person name="Lipzen A."/>
            <person name="He G."/>
            <person name="Yan M."/>
            <person name="Ng V."/>
            <person name="Cullen D."/>
            <person name="Martin F."/>
            <person name="Rosso M.-N."/>
            <person name="Henrissat B."/>
            <person name="Hibbett D."/>
            <person name="Martinez A.T."/>
            <person name="Grigoriev I.V."/>
        </authorList>
    </citation>
    <scope>NUCLEOTIDE SEQUENCE</scope>
    <source>
        <strain evidence="2">AH 40177</strain>
    </source>
</reference>
<feature type="compositionally biased region" description="Low complexity" evidence="1">
    <location>
        <begin position="1"/>
        <end position="18"/>
    </location>
</feature>
<feature type="region of interest" description="Disordered" evidence="1">
    <location>
        <begin position="48"/>
        <end position="75"/>
    </location>
</feature>
<evidence type="ECO:0000256" key="1">
    <source>
        <dbReference type="SAM" id="MobiDB-lite"/>
    </source>
</evidence>
<sequence>MPSSSSQQLHSSHSNSDSCLTTTSAFSNNSLGLTLDESAHSKFGTTDESLTSVDASNNDPSFEDHNKTSAVDDATPISTASAPIFRRNSDPRFASNFNPSNDSLTLSFNNNDESVTLTFDSTNESLTSVNTTFTSDTTPSSSNVGLFPNVEIDHPSSATSTVTSIMDTDSIRSPSPSLSFATITATPTSTQLFGTLSSNSLTLRPSPPIIYGHVHNLPSFETWEKWTRGYYIGDPFDSRIKASIFFDEGHQIYRCPFGDTDRILPSQASLELLPPQCLPLIIRDIPCLAMSSSIVHTPVLGSGTFVPANMVYRRSLTLAPFFNTDKMYYIICLHDDDDVFLIRVHERLMDSRWSSWKQLRQSYRNKFLGALFSAGTDSFDQILEGVKRQHSVNRYSTAEFELN</sequence>
<evidence type="ECO:0000313" key="3">
    <source>
        <dbReference type="Proteomes" id="UP000772434"/>
    </source>
</evidence>
<feature type="region of interest" description="Disordered" evidence="1">
    <location>
        <begin position="1"/>
        <end position="21"/>
    </location>
</feature>
<organism evidence="2 3">
    <name type="scientific">Rhodocollybia butyracea</name>
    <dbReference type="NCBI Taxonomy" id="206335"/>
    <lineage>
        <taxon>Eukaryota</taxon>
        <taxon>Fungi</taxon>
        <taxon>Dikarya</taxon>
        <taxon>Basidiomycota</taxon>
        <taxon>Agaricomycotina</taxon>
        <taxon>Agaricomycetes</taxon>
        <taxon>Agaricomycetidae</taxon>
        <taxon>Agaricales</taxon>
        <taxon>Marasmiineae</taxon>
        <taxon>Omphalotaceae</taxon>
        <taxon>Rhodocollybia</taxon>
    </lineage>
</organism>
<feature type="compositionally biased region" description="Polar residues" evidence="1">
    <location>
        <begin position="48"/>
        <end position="60"/>
    </location>
</feature>
<accession>A0A9P5PHQ7</accession>
<name>A0A9P5PHQ7_9AGAR</name>
<dbReference type="Proteomes" id="UP000772434">
    <property type="component" value="Unassembled WGS sequence"/>
</dbReference>
<comment type="caution">
    <text evidence="2">The sequence shown here is derived from an EMBL/GenBank/DDBJ whole genome shotgun (WGS) entry which is preliminary data.</text>
</comment>
<keyword evidence="3" id="KW-1185">Reference proteome</keyword>
<dbReference type="EMBL" id="JADNRY010000101">
    <property type="protein sequence ID" value="KAF9065571.1"/>
    <property type="molecule type" value="Genomic_DNA"/>
</dbReference>
<evidence type="ECO:0000313" key="2">
    <source>
        <dbReference type="EMBL" id="KAF9065571.1"/>
    </source>
</evidence>
<proteinExistence type="predicted"/>
<gene>
    <name evidence="2" type="ORF">BDP27DRAFT_1462305</name>
</gene>
<dbReference type="AlphaFoldDB" id="A0A9P5PHQ7"/>
<protein>
    <submittedName>
        <fullName evidence="2">Uncharacterized protein</fullName>
    </submittedName>
</protein>